<comment type="caution">
    <text evidence="4">The sequence shown here is derived from an EMBL/GenBank/DDBJ whole genome shotgun (WGS) entry which is preliminary data.</text>
</comment>
<evidence type="ECO:0000313" key="4">
    <source>
        <dbReference type="EMBL" id="GGD27877.1"/>
    </source>
</evidence>
<dbReference type="RefSeq" id="WP_188852853.1">
    <property type="nucleotide sequence ID" value="NZ_BMJJ01000008.1"/>
</dbReference>
<dbReference type="PANTHER" id="PTHR43877">
    <property type="entry name" value="AMINOALKYLPHOSPHONATE N-ACETYLTRANSFERASE-RELATED-RELATED"/>
    <property type="match status" value="1"/>
</dbReference>
<dbReference type="EMBL" id="BMJJ01000008">
    <property type="protein sequence ID" value="GGD27877.1"/>
    <property type="molecule type" value="Genomic_DNA"/>
</dbReference>
<evidence type="ECO:0000256" key="1">
    <source>
        <dbReference type="ARBA" id="ARBA00022679"/>
    </source>
</evidence>
<dbReference type="PROSITE" id="PS51186">
    <property type="entry name" value="GNAT"/>
    <property type="match status" value="1"/>
</dbReference>
<dbReference type="AlphaFoldDB" id="A0A916Y2P0"/>
<dbReference type="Pfam" id="PF00583">
    <property type="entry name" value="Acetyltransf_1"/>
    <property type="match status" value="1"/>
</dbReference>
<reference evidence="4" key="2">
    <citation type="submission" date="2020-09" db="EMBL/GenBank/DDBJ databases">
        <authorList>
            <person name="Sun Q."/>
            <person name="Zhou Y."/>
        </authorList>
    </citation>
    <scope>NUCLEOTIDE SEQUENCE</scope>
    <source>
        <strain evidence="4">CGMCC 1.15493</strain>
    </source>
</reference>
<name>A0A916Y2P0_9HYPH</name>
<proteinExistence type="predicted"/>
<sequence length="160" mass="17134">MTIFRPLADSGAEADRVAALWHDSWHDGHAALLPPPIVAQRDLGSFAARLVPLAAQSMVAVEDGTIVGFGALVEDEIDQLFVARDARGTTVAAGLLAALEDRLRDAGVTRAEVQCLQGNDRALAFYARHGWNVTGRADLPLWMPEGQSASHPTLMLAKDL</sequence>
<dbReference type="PANTHER" id="PTHR43877:SF2">
    <property type="entry name" value="AMINOALKYLPHOSPHONATE N-ACETYLTRANSFERASE-RELATED"/>
    <property type="match status" value="1"/>
</dbReference>
<dbReference type="Gene3D" id="3.40.630.30">
    <property type="match status" value="1"/>
</dbReference>
<dbReference type="InterPro" id="IPR016181">
    <property type="entry name" value="Acyl_CoA_acyltransferase"/>
</dbReference>
<evidence type="ECO:0000313" key="5">
    <source>
        <dbReference type="Proteomes" id="UP000613160"/>
    </source>
</evidence>
<reference evidence="4" key="1">
    <citation type="journal article" date="2014" name="Int. J. Syst. Evol. Microbiol.">
        <title>Complete genome sequence of Corynebacterium casei LMG S-19264T (=DSM 44701T), isolated from a smear-ripened cheese.</title>
        <authorList>
            <consortium name="US DOE Joint Genome Institute (JGI-PGF)"/>
            <person name="Walter F."/>
            <person name="Albersmeier A."/>
            <person name="Kalinowski J."/>
            <person name="Ruckert C."/>
        </authorList>
    </citation>
    <scope>NUCLEOTIDE SEQUENCE</scope>
    <source>
        <strain evidence="4">CGMCC 1.15493</strain>
    </source>
</reference>
<dbReference type="GO" id="GO:0016747">
    <property type="term" value="F:acyltransferase activity, transferring groups other than amino-acyl groups"/>
    <property type="evidence" value="ECO:0007669"/>
    <property type="project" value="InterPro"/>
</dbReference>
<organism evidence="4 5">
    <name type="scientific">Aureimonas glaciei</name>
    <dbReference type="NCBI Taxonomy" id="1776957"/>
    <lineage>
        <taxon>Bacteria</taxon>
        <taxon>Pseudomonadati</taxon>
        <taxon>Pseudomonadota</taxon>
        <taxon>Alphaproteobacteria</taxon>
        <taxon>Hyphomicrobiales</taxon>
        <taxon>Aurantimonadaceae</taxon>
        <taxon>Aureimonas</taxon>
    </lineage>
</organism>
<dbReference type="SUPFAM" id="SSF55729">
    <property type="entry name" value="Acyl-CoA N-acyltransferases (Nat)"/>
    <property type="match status" value="1"/>
</dbReference>
<evidence type="ECO:0000259" key="3">
    <source>
        <dbReference type="PROSITE" id="PS51186"/>
    </source>
</evidence>
<dbReference type="InterPro" id="IPR050832">
    <property type="entry name" value="Bact_Acetyltransf"/>
</dbReference>
<dbReference type="InterPro" id="IPR000182">
    <property type="entry name" value="GNAT_dom"/>
</dbReference>
<evidence type="ECO:0000256" key="2">
    <source>
        <dbReference type="ARBA" id="ARBA00023315"/>
    </source>
</evidence>
<feature type="domain" description="N-acetyltransferase" evidence="3">
    <location>
        <begin position="2"/>
        <end position="160"/>
    </location>
</feature>
<keyword evidence="5" id="KW-1185">Reference proteome</keyword>
<dbReference type="CDD" id="cd04301">
    <property type="entry name" value="NAT_SF"/>
    <property type="match status" value="1"/>
</dbReference>
<dbReference type="Proteomes" id="UP000613160">
    <property type="component" value="Unassembled WGS sequence"/>
</dbReference>
<protein>
    <recommendedName>
        <fullName evidence="3">N-acetyltransferase domain-containing protein</fullName>
    </recommendedName>
</protein>
<keyword evidence="1" id="KW-0808">Transferase</keyword>
<accession>A0A916Y2P0</accession>
<gene>
    <name evidence="4" type="ORF">GCM10011335_33720</name>
</gene>
<keyword evidence="2" id="KW-0012">Acyltransferase</keyword>